<keyword evidence="1" id="KW-0175">Coiled coil</keyword>
<reference evidence="4" key="1">
    <citation type="journal article" date="2017" name="bioRxiv">
        <title>Comparative analysis of the genomes of Stylophora pistillata and Acropora digitifera provides evidence for extensive differences between species of corals.</title>
        <authorList>
            <person name="Voolstra C.R."/>
            <person name="Li Y."/>
            <person name="Liew Y.J."/>
            <person name="Baumgarten S."/>
            <person name="Zoccola D."/>
            <person name="Flot J.-F."/>
            <person name="Tambutte S."/>
            <person name="Allemand D."/>
            <person name="Aranda M."/>
        </authorList>
    </citation>
    <scope>NUCLEOTIDE SEQUENCE [LARGE SCALE GENOMIC DNA]</scope>
</reference>
<feature type="coiled-coil region" evidence="1">
    <location>
        <begin position="344"/>
        <end position="494"/>
    </location>
</feature>
<dbReference type="PANTHER" id="PTHR18911:SF5">
    <property type="entry name" value="COILED-COIL DOMAIN-CONTAINING PROTEIN 186"/>
    <property type="match status" value="1"/>
</dbReference>
<feature type="compositionally biased region" description="Basic and acidic residues" evidence="2">
    <location>
        <begin position="644"/>
        <end position="665"/>
    </location>
</feature>
<dbReference type="AlphaFoldDB" id="A0A2B4SUT3"/>
<feature type="compositionally biased region" description="Low complexity" evidence="2">
    <location>
        <begin position="680"/>
        <end position="693"/>
    </location>
</feature>
<dbReference type="GO" id="GO:0031267">
    <property type="term" value="F:small GTPase binding"/>
    <property type="evidence" value="ECO:0007669"/>
    <property type="project" value="TreeGrafter"/>
</dbReference>
<feature type="coiled-coil region" evidence="1">
    <location>
        <begin position="270"/>
        <end position="304"/>
    </location>
</feature>
<comment type="caution">
    <text evidence="3">The sequence shown here is derived from an EMBL/GenBank/DDBJ whole genome shotgun (WGS) entry which is preliminary data.</text>
</comment>
<dbReference type="InterPro" id="IPR038830">
    <property type="entry name" value="CCDC186"/>
</dbReference>
<evidence type="ECO:0000313" key="4">
    <source>
        <dbReference type="Proteomes" id="UP000225706"/>
    </source>
</evidence>
<feature type="region of interest" description="Disordered" evidence="2">
    <location>
        <begin position="642"/>
        <end position="693"/>
    </location>
</feature>
<dbReference type="OrthoDB" id="5583482at2759"/>
<evidence type="ECO:0000256" key="2">
    <source>
        <dbReference type="SAM" id="MobiDB-lite"/>
    </source>
</evidence>
<dbReference type="GO" id="GO:0005802">
    <property type="term" value="C:trans-Golgi network"/>
    <property type="evidence" value="ECO:0007669"/>
    <property type="project" value="TreeGrafter"/>
</dbReference>
<protein>
    <submittedName>
        <fullName evidence="3">Uncharacterized protein C10orf118-like</fullName>
    </submittedName>
</protein>
<sequence>MSSTLEEIDGNSNITIDLDEKESETKCSEEEVLVNGDGCMDHTNLNGDTSDNRDESHIVKAHNSLFPLNGITPGGDQELTLILAEHEHMKSELSQLQKDYRLPLEREESLSEKLKDNHGKEDSSVEDLSRVNEDLRKNLDTVLEELKSSKDELKRVKDKNDQLVKEKSNLTAEISRLQVSENEESETLRKANQEFEQKLQERTEELDTTKEKLQAHDQAAKRAIAALQKEMALRVDQVTKMYEDVLKEKENMGIKSIQGEEEKKKMARENELLARKVSENTKEIEKFRQKLKTMQTDHAKLQTAYDDKGKELNAILRESDKLTEEVNSQAVKVKWAQNKLKTELEMHKETKAKLAQVAQKLKESREEGLQIRADCQAMIKQYQESEEMKSNSLDSKLKAKEVELKRHEQEIADQDEVHKMKVQELETWKEQCKKSKEEVKVFKEKISELEEKIIQYALKVAEHEKSALMNIKEQQNLKKELEECQLYKAKYESEVEMVKHLTSVESEQKKIIADLEADILACHAKEAELLAFSQKMTAKNAQLQSEASGTLSKLDGILLDKSKLEEQSEQVEKGRKALEEELKEKTLQYEREIESLKSHLEEKSKAMSELVASLEESKDELQVVKRKNTALIKDLTRQLQQSRKQVEKLESNNLESKENLSEESKSSSTNSLDKIGGACTTPTSLSSPTSGASTTDGGWVVINGCQSSADRASLDVSSGDNVQILGQKELRTNSELEPNKAVLVERICRLQKIHAKKNEKLEFMEGHVAALVEEIQKKSRIIHYYVLREQAGTLAPPKSDLHKAQVSRHGGIMASVYSSKAVDPDMTLDLSLEINKKLQAVLEDTILKNITLKENLDTLGDEITRLNEELQKTRRIKRT</sequence>
<organism evidence="3 4">
    <name type="scientific">Stylophora pistillata</name>
    <name type="common">Smooth cauliflower coral</name>
    <dbReference type="NCBI Taxonomy" id="50429"/>
    <lineage>
        <taxon>Eukaryota</taxon>
        <taxon>Metazoa</taxon>
        <taxon>Cnidaria</taxon>
        <taxon>Anthozoa</taxon>
        <taxon>Hexacorallia</taxon>
        <taxon>Scleractinia</taxon>
        <taxon>Astrocoeniina</taxon>
        <taxon>Pocilloporidae</taxon>
        <taxon>Stylophora</taxon>
    </lineage>
</organism>
<gene>
    <name evidence="3" type="primary">Otg1</name>
    <name evidence="3" type="ORF">AWC38_SpisGene2584</name>
</gene>
<dbReference type="EMBL" id="LSMT01000021">
    <property type="protein sequence ID" value="PFX32630.1"/>
    <property type="molecule type" value="Genomic_DNA"/>
</dbReference>
<evidence type="ECO:0000256" key="1">
    <source>
        <dbReference type="SAM" id="Coils"/>
    </source>
</evidence>
<keyword evidence="4" id="KW-1185">Reference proteome</keyword>
<name>A0A2B4SUT3_STYPI</name>
<evidence type="ECO:0000313" key="3">
    <source>
        <dbReference type="EMBL" id="PFX32630.1"/>
    </source>
</evidence>
<dbReference type="PANTHER" id="PTHR18911">
    <property type="entry name" value="CTCL TUMOR ANTIGEN HD-CL-01"/>
    <property type="match status" value="1"/>
</dbReference>
<dbReference type="Proteomes" id="UP000225706">
    <property type="component" value="Unassembled WGS sequence"/>
</dbReference>
<feature type="region of interest" description="Disordered" evidence="2">
    <location>
        <begin position="107"/>
        <end position="129"/>
    </location>
</feature>
<feature type="coiled-coil region" evidence="1">
    <location>
        <begin position="849"/>
        <end position="876"/>
    </location>
</feature>
<accession>A0A2B4SUT3</accession>
<proteinExistence type="predicted"/>
<dbReference type="GO" id="GO:0099518">
    <property type="term" value="P:vesicle cytoskeletal trafficking"/>
    <property type="evidence" value="ECO:0007669"/>
    <property type="project" value="TreeGrafter"/>
</dbReference>
<dbReference type="STRING" id="50429.A0A2B4SUT3"/>